<evidence type="ECO:0000259" key="4">
    <source>
        <dbReference type="PROSITE" id="PS50893"/>
    </source>
</evidence>
<dbReference type="GO" id="GO:0016887">
    <property type="term" value="F:ATP hydrolysis activity"/>
    <property type="evidence" value="ECO:0007669"/>
    <property type="project" value="InterPro"/>
</dbReference>
<organism evidence="5 6">
    <name type="scientific">Knoellia koreensis</name>
    <dbReference type="NCBI Taxonomy" id="2730921"/>
    <lineage>
        <taxon>Bacteria</taxon>
        <taxon>Bacillati</taxon>
        <taxon>Actinomycetota</taxon>
        <taxon>Actinomycetes</taxon>
        <taxon>Micrococcales</taxon>
        <taxon>Intrasporangiaceae</taxon>
        <taxon>Knoellia</taxon>
    </lineage>
</organism>
<evidence type="ECO:0000256" key="3">
    <source>
        <dbReference type="ARBA" id="ARBA00022840"/>
    </source>
</evidence>
<dbReference type="InterPro" id="IPR051782">
    <property type="entry name" value="ABC_Transporter_VariousFunc"/>
</dbReference>
<keyword evidence="6" id="KW-1185">Reference proteome</keyword>
<dbReference type="Proteomes" id="UP000588586">
    <property type="component" value="Unassembled WGS sequence"/>
</dbReference>
<dbReference type="GO" id="GO:0005524">
    <property type="term" value="F:ATP binding"/>
    <property type="evidence" value="ECO:0007669"/>
    <property type="project" value="UniProtKB-KW"/>
</dbReference>
<dbReference type="AlphaFoldDB" id="A0A849HDF3"/>
<dbReference type="Gene3D" id="3.40.50.300">
    <property type="entry name" value="P-loop containing nucleotide triphosphate hydrolases"/>
    <property type="match status" value="1"/>
</dbReference>
<evidence type="ECO:0000313" key="6">
    <source>
        <dbReference type="Proteomes" id="UP000588586"/>
    </source>
</evidence>
<name>A0A849HDF3_9MICO</name>
<keyword evidence="1" id="KW-0813">Transport</keyword>
<dbReference type="InterPro" id="IPR003593">
    <property type="entry name" value="AAA+_ATPase"/>
</dbReference>
<proteinExistence type="predicted"/>
<dbReference type="Pfam" id="PF00005">
    <property type="entry name" value="ABC_tran"/>
    <property type="match status" value="1"/>
</dbReference>
<evidence type="ECO:0000313" key="5">
    <source>
        <dbReference type="EMBL" id="NNM45965.1"/>
    </source>
</evidence>
<keyword evidence="2" id="KW-0547">Nucleotide-binding</keyword>
<dbReference type="PROSITE" id="PS50893">
    <property type="entry name" value="ABC_TRANSPORTER_2"/>
    <property type="match status" value="1"/>
</dbReference>
<accession>A0A849HDF3</accession>
<protein>
    <submittedName>
        <fullName evidence="5">ABC transporter ATP-binding protein</fullName>
    </submittedName>
</protein>
<sequence length="297" mass="32139">MSVIEFNAVSKRYGGITALDNVSLALGEHRITGLLGRNGAGKSTFMSIATARSFASEGRVRVFGENPYENSGVLDRVCFIGENQTYPQAHKVRHVLDGARIAFPLWDENLARELVDAFGLLTGQLVRKLSRGQRSAVGVIVGLASRAPLTFFDEPYLGLDAVARQLFYDRLVADYGEHPRTIVLSTHLIDEVADLIEHVVVLDHGRVMIDSDADSLRGSAVVVSGPRAAVESFATDHEVLQREDLGGFARMTIRGASADHARQQGLTLEPVSLQQLVVRATTAAGTAPDHTPERVAS</sequence>
<dbReference type="RefSeq" id="WP_171242921.1">
    <property type="nucleotide sequence ID" value="NZ_JABEPQ010000001.1"/>
</dbReference>
<dbReference type="EMBL" id="JABEPQ010000001">
    <property type="protein sequence ID" value="NNM45965.1"/>
    <property type="molecule type" value="Genomic_DNA"/>
</dbReference>
<dbReference type="PANTHER" id="PTHR42939">
    <property type="entry name" value="ABC TRANSPORTER ATP-BINDING PROTEIN ALBC-RELATED"/>
    <property type="match status" value="1"/>
</dbReference>
<dbReference type="InterPro" id="IPR003439">
    <property type="entry name" value="ABC_transporter-like_ATP-bd"/>
</dbReference>
<keyword evidence="3 5" id="KW-0067">ATP-binding</keyword>
<evidence type="ECO:0000256" key="2">
    <source>
        <dbReference type="ARBA" id="ARBA00022741"/>
    </source>
</evidence>
<evidence type="ECO:0000256" key="1">
    <source>
        <dbReference type="ARBA" id="ARBA00022448"/>
    </source>
</evidence>
<comment type="caution">
    <text evidence="5">The sequence shown here is derived from an EMBL/GenBank/DDBJ whole genome shotgun (WGS) entry which is preliminary data.</text>
</comment>
<feature type="domain" description="ABC transporter" evidence="4">
    <location>
        <begin position="4"/>
        <end position="229"/>
    </location>
</feature>
<dbReference type="SUPFAM" id="SSF52540">
    <property type="entry name" value="P-loop containing nucleoside triphosphate hydrolases"/>
    <property type="match status" value="1"/>
</dbReference>
<reference evidence="5 6" key="1">
    <citation type="submission" date="2020-04" db="EMBL/GenBank/DDBJ databases">
        <title>Knoellia sp. isolate from air conditioner.</title>
        <authorList>
            <person name="Chea S."/>
            <person name="Kim D.-U."/>
        </authorList>
    </citation>
    <scope>NUCLEOTIDE SEQUENCE [LARGE SCALE GENOMIC DNA]</scope>
    <source>
        <strain evidence="5 6">DB2414S</strain>
    </source>
</reference>
<dbReference type="PANTHER" id="PTHR42939:SF1">
    <property type="entry name" value="ABC TRANSPORTER ATP-BINDING PROTEIN ALBC-RELATED"/>
    <property type="match status" value="1"/>
</dbReference>
<dbReference type="SMART" id="SM00382">
    <property type="entry name" value="AAA"/>
    <property type="match status" value="1"/>
</dbReference>
<dbReference type="InterPro" id="IPR027417">
    <property type="entry name" value="P-loop_NTPase"/>
</dbReference>
<dbReference type="CDD" id="cd03230">
    <property type="entry name" value="ABC_DR_subfamily_A"/>
    <property type="match status" value="1"/>
</dbReference>
<gene>
    <name evidence="5" type="ORF">HJG52_08085</name>
</gene>